<dbReference type="EMBL" id="CANHGI010000004">
    <property type="protein sequence ID" value="CAI5446973.1"/>
    <property type="molecule type" value="Genomic_DNA"/>
</dbReference>
<keyword evidence="2" id="KW-1185">Reference proteome</keyword>
<accession>A0A9P1ILA4</accession>
<dbReference type="Proteomes" id="UP001152747">
    <property type="component" value="Unassembled WGS sequence"/>
</dbReference>
<protein>
    <submittedName>
        <fullName evidence="1">Uncharacterized protein</fullName>
    </submittedName>
</protein>
<name>A0A9P1ILA4_9PELO</name>
<dbReference type="Gene3D" id="3.40.50.150">
    <property type="entry name" value="Vaccinia Virus protein VP39"/>
    <property type="match status" value="1"/>
</dbReference>
<gene>
    <name evidence="1" type="ORF">CAMP_LOCUS9610</name>
</gene>
<dbReference type="CDD" id="cd02440">
    <property type="entry name" value="AdoMet_MTases"/>
    <property type="match status" value="1"/>
</dbReference>
<reference evidence="1" key="1">
    <citation type="submission" date="2022-11" db="EMBL/GenBank/DDBJ databases">
        <authorList>
            <person name="Kikuchi T."/>
        </authorList>
    </citation>
    <scope>NUCLEOTIDE SEQUENCE</scope>
    <source>
        <strain evidence="1">PS1010</strain>
    </source>
</reference>
<dbReference type="AlphaFoldDB" id="A0A9P1ILA4"/>
<comment type="caution">
    <text evidence="1">The sequence shown here is derived from an EMBL/GenBank/DDBJ whole genome shotgun (WGS) entry which is preliminary data.</text>
</comment>
<evidence type="ECO:0000313" key="2">
    <source>
        <dbReference type="Proteomes" id="UP001152747"/>
    </source>
</evidence>
<proteinExistence type="predicted"/>
<dbReference type="PANTHER" id="PTHR14614">
    <property type="entry name" value="HEPATOCELLULAR CARCINOMA-ASSOCIATED ANTIGEN"/>
    <property type="match status" value="1"/>
</dbReference>
<dbReference type="PANTHER" id="PTHR14614:SF132">
    <property type="entry name" value="PROTEIN-LYSINE METHYLTRANSFERASE C42C1.13"/>
    <property type="match status" value="1"/>
</dbReference>
<dbReference type="SUPFAM" id="SSF53335">
    <property type="entry name" value="S-adenosyl-L-methionine-dependent methyltransferases"/>
    <property type="match status" value="1"/>
</dbReference>
<sequence>MEDYPRILEYEIDGEEKELIIYQEVISDVGGVVWDSALMATYYFIKNHRKWQEKTVLELGSGTGICGIALAALGAQKVIASDLENQINLLNRNIKANNLSNIESRALDWTKDAPPRNLDLLLAVDCIYYLSSIFPLIDFLKNSDAKEILIVSEKRDIGEASRAQNLFFEKIEEFFNVINVPKCEFDKHFYADDIIFVNLIKK</sequence>
<organism evidence="1 2">
    <name type="scientific">Caenorhabditis angaria</name>
    <dbReference type="NCBI Taxonomy" id="860376"/>
    <lineage>
        <taxon>Eukaryota</taxon>
        <taxon>Metazoa</taxon>
        <taxon>Ecdysozoa</taxon>
        <taxon>Nematoda</taxon>
        <taxon>Chromadorea</taxon>
        <taxon>Rhabditida</taxon>
        <taxon>Rhabditina</taxon>
        <taxon>Rhabditomorpha</taxon>
        <taxon>Rhabditoidea</taxon>
        <taxon>Rhabditidae</taxon>
        <taxon>Peloderinae</taxon>
        <taxon>Caenorhabditis</taxon>
    </lineage>
</organism>
<dbReference type="OrthoDB" id="413520at2759"/>
<dbReference type="InterPro" id="IPR029063">
    <property type="entry name" value="SAM-dependent_MTases_sf"/>
</dbReference>
<dbReference type="Pfam" id="PF10294">
    <property type="entry name" value="Methyltransf_16"/>
    <property type="match status" value="1"/>
</dbReference>
<dbReference type="InterPro" id="IPR019410">
    <property type="entry name" value="Methyltransf_16"/>
</dbReference>
<evidence type="ECO:0000313" key="1">
    <source>
        <dbReference type="EMBL" id="CAI5446973.1"/>
    </source>
</evidence>